<sequence>MLQKKKRVIGVVCFVLMICITFGVYISLHKIDTSVAISANHSKMLVIFTDQNLTTNYHLANPKQKVNVLLYKQQMTDYPSALWIEKKNIFLFTTKDANGDTQLFQLDLDTKKKTQLTNQFRYVDYLRLDQNQQKVYMRVLLPNHRNFHLATYDLNQHTTDVWNSSEKDRSMVYFDYNALQNQIVTLTQSVKEDYEKVSRANETQTPLEPSTKQINLITIHDRKSKQISTISKFVHDLSFSPKGTKVLFTASDAFTTDAKNTLYQLDIKSGQYTSLFADTTSFSKLNQAQYAPDGKNIYFIATPKPFKWITDKGGRTVQVRAIYAYDIQTKKVSKEWFKEDGYINNFIFL</sequence>
<keyword evidence="1" id="KW-0472">Membrane</keyword>
<evidence type="ECO:0000313" key="2">
    <source>
        <dbReference type="EMBL" id="MBD1373336.1"/>
    </source>
</evidence>
<evidence type="ECO:0000313" key="3">
    <source>
        <dbReference type="Proteomes" id="UP000661691"/>
    </source>
</evidence>
<dbReference type="RefSeq" id="WP_191142453.1">
    <property type="nucleotide sequence ID" value="NZ_JACXAH010000022.1"/>
</dbReference>
<reference evidence="2" key="1">
    <citation type="submission" date="2020-09" db="EMBL/GenBank/DDBJ databases">
        <title>A novel bacterium of genus Hazenella, isolated from South China Sea.</title>
        <authorList>
            <person name="Huang H."/>
            <person name="Mo K."/>
            <person name="Hu Y."/>
        </authorList>
    </citation>
    <scope>NUCLEOTIDE SEQUENCE</scope>
    <source>
        <strain evidence="2">IB182357</strain>
    </source>
</reference>
<keyword evidence="1" id="KW-0812">Transmembrane</keyword>
<name>A0A926RYA7_9BACL</name>
<feature type="transmembrane region" description="Helical" evidence="1">
    <location>
        <begin position="7"/>
        <end position="28"/>
    </location>
</feature>
<dbReference type="Gene3D" id="2.120.10.30">
    <property type="entry name" value="TolB, C-terminal domain"/>
    <property type="match status" value="1"/>
</dbReference>
<dbReference type="Proteomes" id="UP000661691">
    <property type="component" value="Unassembled WGS sequence"/>
</dbReference>
<dbReference type="EMBL" id="JACXAH010000022">
    <property type="protein sequence ID" value="MBD1373336.1"/>
    <property type="molecule type" value="Genomic_DNA"/>
</dbReference>
<evidence type="ECO:0000256" key="1">
    <source>
        <dbReference type="SAM" id="Phobius"/>
    </source>
</evidence>
<dbReference type="InterPro" id="IPR011042">
    <property type="entry name" value="6-blade_b-propeller_TolB-like"/>
</dbReference>
<keyword evidence="3" id="KW-1185">Reference proteome</keyword>
<organism evidence="2 3">
    <name type="scientific">Polycladospora coralii</name>
    <dbReference type="NCBI Taxonomy" id="2771432"/>
    <lineage>
        <taxon>Bacteria</taxon>
        <taxon>Bacillati</taxon>
        <taxon>Bacillota</taxon>
        <taxon>Bacilli</taxon>
        <taxon>Bacillales</taxon>
        <taxon>Thermoactinomycetaceae</taxon>
        <taxon>Polycladospora</taxon>
    </lineage>
</organism>
<protein>
    <submittedName>
        <fullName evidence="2">Uncharacterized protein</fullName>
    </submittedName>
</protein>
<proteinExistence type="predicted"/>
<comment type="caution">
    <text evidence="2">The sequence shown here is derived from an EMBL/GenBank/DDBJ whole genome shotgun (WGS) entry which is preliminary data.</text>
</comment>
<accession>A0A926RYA7</accession>
<gene>
    <name evidence="2" type="ORF">IC620_13360</name>
</gene>
<dbReference type="AlphaFoldDB" id="A0A926RYA7"/>
<dbReference type="SUPFAM" id="SSF69322">
    <property type="entry name" value="Tricorn protease domain 2"/>
    <property type="match status" value="1"/>
</dbReference>
<keyword evidence="1" id="KW-1133">Transmembrane helix</keyword>